<feature type="region of interest" description="Disordered" evidence="1">
    <location>
        <begin position="37"/>
        <end position="67"/>
    </location>
</feature>
<gene>
    <name evidence="3" type="ORF">SCF082_LOCUS21100</name>
</gene>
<evidence type="ECO:0000313" key="4">
    <source>
        <dbReference type="Proteomes" id="UP001642464"/>
    </source>
</evidence>
<name>A0ABP0L8Q5_9DINO</name>
<accession>A0ABP0L8Q5</accession>
<keyword evidence="2" id="KW-0812">Transmembrane</keyword>
<evidence type="ECO:0000313" key="3">
    <source>
        <dbReference type="EMBL" id="CAK9034984.1"/>
    </source>
</evidence>
<keyword evidence="2" id="KW-0472">Membrane</keyword>
<feature type="transmembrane region" description="Helical" evidence="2">
    <location>
        <begin position="12"/>
        <end position="32"/>
    </location>
</feature>
<proteinExistence type="predicted"/>
<dbReference type="EMBL" id="CAXAMM010014914">
    <property type="protein sequence ID" value="CAK9034984.1"/>
    <property type="molecule type" value="Genomic_DNA"/>
</dbReference>
<keyword evidence="4" id="KW-1185">Reference proteome</keyword>
<dbReference type="Proteomes" id="UP001642464">
    <property type="component" value="Unassembled WGS sequence"/>
</dbReference>
<evidence type="ECO:0000256" key="2">
    <source>
        <dbReference type="SAM" id="Phobius"/>
    </source>
</evidence>
<reference evidence="3 4" key="1">
    <citation type="submission" date="2024-02" db="EMBL/GenBank/DDBJ databases">
        <authorList>
            <person name="Chen Y."/>
            <person name="Shah S."/>
            <person name="Dougan E. K."/>
            <person name="Thang M."/>
            <person name="Chan C."/>
        </authorList>
    </citation>
    <scope>NUCLEOTIDE SEQUENCE [LARGE SCALE GENOMIC DNA]</scope>
</reference>
<protein>
    <submittedName>
        <fullName evidence="3">Uncharacterized protein</fullName>
    </submittedName>
</protein>
<keyword evidence="2" id="KW-1133">Transmembrane helix</keyword>
<organism evidence="3 4">
    <name type="scientific">Durusdinium trenchii</name>
    <dbReference type="NCBI Taxonomy" id="1381693"/>
    <lineage>
        <taxon>Eukaryota</taxon>
        <taxon>Sar</taxon>
        <taxon>Alveolata</taxon>
        <taxon>Dinophyceae</taxon>
        <taxon>Suessiales</taxon>
        <taxon>Symbiodiniaceae</taxon>
        <taxon>Durusdinium</taxon>
    </lineage>
</organism>
<comment type="caution">
    <text evidence="3">The sequence shown here is derived from an EMBL/GenBank/DDBJ whole genome shotgun (WGS) entry which is preliminary data.</text>
</comment>
<sequence>MRTWRTTKGQALAIFCAIILITVAVFIIARFLDDDSVPPEDDPNTSAGQGEAPAGETPTDAPTLPSADASFATTTQRFFVDEPQPGSNSESFYVPLQSGTTGTVTKLLVRADAPFVNDSGSLRLWRYRKTASGGTFTKTAITPAIALDSSLPWSWWNDFGAQVDDAVELDPDTDMIAVKLDYTLPEGKSQSARAINVTFIVSSA</sequence>
<evidence type="ECO:0000256" key="1">
    <source>
        <dbReference type="SAM" id="MobiDB-lite"/>
    </source>
</evidence>